<comment type="caution">
    <text evidence="9">The sequence shown here is derived from an EMBL/GenBank/DDBJ whole genome shotgun (WGS) entry which is preliminary data.</text>
</comment>
<dbReference type="Gene3D" id="1.20.1640.10">
    <property type="entry name" value="Multidrug efflux transporter AcrB transmembrane domain"/>
    <property type="match status" value="1"/>
</dbReference>
<evidence type="ECO:0000256" key="7">
    <source>
        <dbReference type="SAM" id="Phobius"/>
    </source>
</evidence>
<evidence type="ECO:0000313" key="10">
    <source>
        <dbReference type="Proteomes" id="UP001596976"/>
    </source>
</evidence>
<reference evidence="10" key="1">
    <citation type="journal article" date="2019" name="Int. J. Syst. Evol. Microbiol.">
        <title>The Global Catalogue of Microorganisms (GCM) 10K type strain sequencing project: providing services to taxonomists for standard genome sequencing and annotation.</title>
        <authorList>
            <consortium name="The Broad Institute Genomics Platform"/>
            <consortium name="The Broad Institute Genome Sequencing Center for Infectious Disease"/>
            <person name="Wu L."/>
            <person name="Ma J."/>
        </authorList>
    </citation>
    <scope>NUCLEOTIDE SEQUENCE [LARGE SCALE GENOMIC DNA]</scope>
    <source>
        <strain evidence="10">CCUG 63563</strain>
    </source>
</reference>
<evidence type="ECO:0000313" key="9">
    <source>
        <dbReference type="EMBL" id="MFD0942183.1"/>
    </source>
</evidence>
<feature type="transmembrane region" description="Helical" evidence="7">
    <location>
        <begin position="16"/>
        <end position="35"/>
    </location>
</feature>
<protein>
    <submittedName>
        <fullName evidence="9">MMPL family transporter</fullName>
    </submittedName>
</protein>
<evidence type="ECO:0000259" key="8">
    <source>
        <dbReference type="Pfam" id="PF03176"/>
    </source>
</evidence>
<name>A0ABW3GV90_9BACL</name>
<evidence type="ECO:0000256" key="6">
    <source>
        <dbReference type="ARBA" id="ARBA00023136"/>
    </source>
</evidence>
<gene>
    <name evidence="9" type="ORF">ACFQ0V_00050</name>
</gene>
<keyword evidence="10" id="KW-1185">Reference proteome</keyword>
<proteinExistence type="inferred from homology"/>
<dbReference type="PANTHER" id="PTHR33406">
    <property type="entry name" value="MEMBRANE PROTEIN MJ1562-RELATED"/>
    <property type="match status" value="1"/>
</dbReference>
<dbReference type="SUPFAM" id="SSF82866">
    <property type="entry name" value="Multidrug efflux transporter AcrB transmembrane domain"/>
    <property type="match status" value="1"/>
</dbReference>
<dbReference type="PANTHER" id="PTHR33406:SF6">
    <property type="entry name" value="MEMBRANE PROTEIN YDGH-RELATED"/>
    <property type="match status" value="1"/>
</dbReference>
<feature type="domain" description="Membrane transport protein MMPL" evidence="8">
    <location>
        <begin position="3"/>
        <end position="103"/>
    </location>
</feature>
<dbReference type="Pfam" id="PF03176">
    <property type="entry name" value="MMPL"/>
    <property type="match status" value="1"/>
</dbReference>
<evidence type="ECO:0000256" key="1">
    <source>
        <dbReference type="ARBA" id="ARBA00004651"/>
    </source>
</evidence>
<keyword evidence="6 7" id="KW-0472">Membrane</keyword>
<dbReference type="InterPro" id="IPR004869">
    <property type="entry name" value="MMPL_dom"/>
</dbReference>
<keyword evidence="4 7" id="KW-0812">Transmembrane</keyword>
<comment type="subcellular location">
    <subcellularLocation>
        <location evidence="1">Cell membrane</location>
        <topology evidence="1">Multi-pass membrane protein</topology>
    </subcellularLocation>
</comment>
<accession>A0ABW3GV90</accession>
<sequence>MNDAMREAMKHVREPIFFSGSTIVLGMATLFFSLYEPYRNFAPVFAIAAAVMLIAGLTLLPALFAIFGRVAFWPFIPKYGEMVKEKRTIWRKVADVVTAKPLTFLIPVILV</sequence>
<evidence type="ECO:0000256" key="5">
    <source>
        <dbReference type="ARBA" id="ARBA00022989"/>
    </source>
</evidence>
<dbReference type="InterPro" id="IPR050545">
    <property type="entry name" value="Mycobact_MmpL"/>
</dbReference>
<feature type="transmembrane region" description="Helical" evidence="7">
    <location>
        <begin position="41"/>
        <end position="72"/>
    </location>
</feature>
<evidence type="ECO:0000256" key="4">
    <source>
        <dbReference type="ARBA" id="ARBA00022692"/>
    </source>
</evidence>
<dbReference type="Proteomes" id="UP001596976">
    <property type="component" value="Unassembled WGS sequence"/>
</dbReference>
<dbReference type="RefSeq" id="WP_381008511.1">
    <property type="nucleotide sequence ID" value="NZ_JBHTJF010000001.1"/>
</dbReference>
<comment type="similarity">
    <text evidence="2">Belongs to the resistance-nodulation-cell division (RND) (TC 2.A.6) family. MmpL subfamily.</text>
</comment>
<evidence type="ECO:0000256" key="2">
    <source>
        <dbReference type="ARBA" id="ARBA00010157"/>
    </source>
</evidence>
<dbReference type="EMBL" id="JBHTJF010000001">
    <property type="protein sequence ID" value="MFD0942183.1"/>
    <property type="molecule type" value="Genomic_DNA"/>
</dbReference>
<keyword evidence="3" id="KW-1003">Cell membrane</keyword>
<organism evidence="9 10">
    <name type="scientific">Savagea faecisuis</name>
    <dbReference type="NCBI Taxonomy" id="1274803"/>
    <lineage>
        <taxon>Bacteria</taxon>
        <taxon>Bacillati</taxon>
        <taxon>Bacillota</taxon>
        <taxon>Bacilli</taxon>
        <taxon>Bacillales</taxon>
        <taxon>Caryophanaceae</taxon>
        <taxon>Savagea</taxon>
    </lineage>
</organism>
<evidence type="ECO:0000256" key="3">
    <source>
        <dbReference type="ARBA" id="ARBA00022475"/>
    </source>
</evidence>
<keyword evidence="5 7" id="KW-1133">Transmembrane helix</keyword>